<dbReference type="SUPFAM" id="SSF57783">
    <property type="entry name" value="Zinc beta-ribbon"/>
    <property type="match status" value="1"/>
</dbReference>
<dbReference type="InterPro" id="IPR003618">
    <property type="entry name" value="TFIIS_cen_dom"/>
</dbReference>
<feature type="compositionally biased region" description="Low complexity" evidence="9">
    <location>
        <begin position="99"/>
        <end position="108"/>
    </location>
</feature>
<sequence>MMNEREVKQASDNLQKAVSGKEPAANIIRLLKDLQKGVKPSEELLRKTQVGKIVNKLKSLQQVDPQIPRLASEIVSQWRKDIQQGNKGPASPALNQNGSASPAPASASREAAKPMTDSKLPTGVPLDKRTWKTDKVDRASITSESGRNNSIGLLYDGLVAGSDQPPKLVLEKAKAIEHAVISHPEAKNSTTSDFYKEKIRSLYQNLKNKANPELRKLILSNNLAPERFATMSHDEMKSESQRAEEAKIKAENLNNAMVPEDAKSISATLECGKCKQKMVSFTQAQTRSADEPMTTFCECQNCGSRWKFS</sequence>
<dbReference type="Gene3D" id="1.10.472.30">
    <property type="entry name" value="Transcription elongation factor S-II, central domain"/>
    <property type="match status" value="1"/>
</dbReference>
<feature type="domain" description="TFIIS-type" evidence="10">
    <location>
        <begin position="267"/>
        <end position="307"/>
    </location>
</feature>
<keyword evidence="2 8" id="KW-0479">Metal-binding</keyword>
<dbReference type="PANTHER" id="PTHR11477">
    <property type="entry name" value="TRANSCRIPTION FACTOR S-II ZINC FINGER DOMAIN-CONTAINING PROTEIN"/>
    <property type="match status" value="1"/>
</dbReference>
<dbReference type="EMBL" id="JAVRRG010000062">
    <property type="protein sequence ID" value="KAK5092174.1"/>
    <property type="molecule type" value="Genomic_DNA"/>
</dbReference>
<feature type="domain" description="TFIIS central" evidence="12">
    <location>
        <begin position="146"/>
        <end position="264"/>
    </location>
</feature>
<comment type="subcellular location">
    <subcellularLocation>
        <location evidence="1 7 8">Nucleus</location>
    </subcellularLocation>
</comment>
<keyword evidence="13" id="KW-0251">Elongation factor</keyword>
<evidence type="ECO:0000256" key="1">
    <source>
        <dbReference type="ARBA" id="ARBA00004123"/>
    </source>
</evidence>
<dbReference type="PROSITE" id="PS00466">
    <property type="entry name" value="ZF_TFIIS_1"/>
    <property type="match status" value="1"/>
</dbReference>
<dbReference type="SMART" id="SM00509">
    <property type="entry name" value="TFS2N"/>
    <property type="match status" value="1"/>
</dbReference>
<dbReference type="InterPro" id="IPR036575">
    <property type="entry name" value="TFIIS_cen_dom_sf"/>
</dbReference>
<reference evidence="13 14" key="1">
    <citation type="submission" date="2023-08" db="EMBL/GenBank/DDBJ databases">
        <title>Black Yeasts Isolated from many extreme environments.</title>
        <authorList>
            <person name="Coleine C."/>
            <person name="Stajich J.E."/>
            <person name="Selbmann L."/>
        </authorList>
    </citation>
    <scope>NUCLEOTIDE SEQUENCE [LARGE SCALE GENOMIC DNA]</scope>
    <source>
        <strain evidence="13 14">CCFEE 5885</strain>
    </source>
</reference>
<evidence type="ECO:0000256" key="8">
    <source>
        <dbReference type="RuleBase" id="RU368078"/>
    </source>
</evidence>
<keyword evidence="8" id="KW-0804">Transcription</keyword>
<dbReference type="PROSITE" id="PS51133">
    <property type="entry name" value="ZF_TFIIS_2"/>
    <property type="match status" value="1"/>
</dbReference>
<evidence type="ECO:0000259" key="10">
    <source>
        <dbReference type="PROSITE" id="PS51133"/>
    </source>
</evidence>
<dbReference type="CDD" id="cd13749">
    <property type="entry name" value="Zn-ribbon_TFIIS"/>
    <property type="match status" value="1"/>
</dbReference>
<dbReference type="NCBIfam" id="TIGR01385">
    <property type="entry name" value="TFSII"/>
    <property type="match status" value="1"/>
</dbReference>
<name>A0ABR0K8X0_9EURO</name>
<feature type="domain" description="TFIIS N-terminal" evidence="11">
    <location>
        <begin position="5"/>
        <end position="85"/>
    </location>
</feature>
<dbReference type="PROSITE" id="PS51321">
    <property type="entry name" value="TFIIS_CENTRAL"/>
    <property type="match status" value="1"/>
</dbReference>
<keyword evidence="4 8" id="KW-0862">Zinc</keyword>
<dbReference type="SUPFAM" id="SSF47676">
    <property type="entry name" value="Conserved domain common to transcription factors TFIIS, elongin A, CRSP70"/>
    <property type="match status" value="1"/>
</dbReference>
<evidence type="ECO:0000313" key="14">
    <source>
        <dbReference type="Proteomes" id="UP001345013"/>
    </source>
</evidence>
<keyword evidence="13" id="KW-0648">Protein biosynthesis</keyword>
<keyword evidence="3 6" id="KW-0863">Zinc-finger</keyword>
<accession>A0ABR0K8X0</accession>
<evidence type="ECO:0000259" key="12">
    <source>
        <dbReference type="PROSITE" id="PS51321"/>
    </source>
</evidence>
<dbReference type="Pfam" id="PF08711">
    <property type="entry name" value="Med26"/>
    <property type="match status" value="1"/>
</dbReference>
<feature type="region of interest" description="Disordered" evidence="9">
    <location>
        <begin position="82"/>
        <end position="127"/>
    </location>
</feature>
<dbReference type="InterPro" id="IPR003617">
    <property type="entry name" value="TFIIS/CRSP70_N_sub"/>
</dbReference>
<dbReference type="SMART" id="SM00510">
    <property type="entry name" value="TFS2M"/>
    <property type="match status" value="1"/>
</dbReference>
<dbReference type="InterPro" id="IPR035441">
    <property type="entry name" value="TFIIS/LEDGF_dom_sf"/>
</dbReference>
<comment type="caution">
    <text evidence="13">The sequence shown here is derived from an EMBL/GenBank/DDBJ whole genome shotgun (WGS) entry which is preliminary data.</text>
</comment>
<keyword evidence="14" id="KW-1185">Reference proteome</keyword>
<dbReference type="Gene3D" id="2.20.25.10">
    <property type="match status" value="1"/>
</dbReference>
<dbReference type="Gene3D" id="1.20.930.10">
    <property type="entry name" value="Conserved domain common to transcription factors TFIIS, elongin A, CRSP70"/>
    <property type="match status" value="1"/>
</dbReference>
<organism evidence="13 14">
    <name type="scientific">Lithohypha guttulata</name>
    <dbReference type="NCBI Taxonomy" id="1690604"/>
    <lineage>
        <taxon>Eukaryota</taxon>
        <taxon>Fungi</taxon>
        <taxon>Dikarya</taxon>
        <taxon>Ascomycota</taxon>
        <taxon>Pezizomycotina</taxon>
        <taxon>Eurotiomycetes</taxon>
        <taxon>Chaetothyriomycetidae</taxon>
        <taxon>Chaetothyriales</taxon>
        <taxon>Trichomeriaceae</taxon>
        <taxon>Lithohypha</taxon>
    </lineage>
</organism>
<dbReference type="Pfam" id="PF01096">
    <property type="entry name" value="Zn_ribbon_TFIIS"/>
    <property type="match status" value="1"/>
</dbReference>
<keyword evidence="5 7" id="KW-0539">Nucleus</keyword>
<evidence type="ECO:0000313" key="13">
    <source>
        <dbReference type="EMBL" id="KAK5092174.1"/>
    </source>
</evidence>
<keyword evidence="8" id="KW-0238">DNA-binding</keyword>
<dbReference type="GO" id="GO:0003746">
    <property type="term" value="F:translation elongation factor activity"/>
    <property type="evidence" value="ECO:0007669"/>
    <property type="project" value="UniProtKB-KW"/>
</dbReference>
<gene>
    <name evidence="13" type="primary">tfs1</name>
    <name evidence="13" type="ORF">LTR24_005425</name>
</gene>
<proteinExistence type="inferred from homology"/>
<dbReference type="Proteomes" id="UP001345013">
    <property type="component" value="Unassembled WGS sequence"/>
</dbReference>
<comment type="function">
    <text evidence="8">Necessary for efficient RNA polymerase II transcription elongation past template-encoded arresting sites.</text>
</comment>
<dbReference type="InterPro" id="IPR006289">
    <property type="entry name" value="TFSII"/>
</dbReference>
<dbReference type="InterPro" id="IPR017923">
    <property type="entry name" value="TFIIS_N"/>
</dbReference>
<dbReference type="SMART" id="SM00440">
    <property type="entry name" value="ZnF_C2C2"/>
    <property type="match status" value="1"/>
</dbReference>
<comment type="similarity">
    <text evidence="8">Belongs to the TFS-II family.</text>
</comment>
<protein>
    <recommendedName>
        <fullName evidence="8">Transcription elongation factor</fullName>
    </recommendedName>
</protein>
<dbReference type="Pfam" id="PF07500">
    <property type="entry name" value="TFIIS_M"/>
    <property type="match status" value="1"/>
</dbReference>
<evidence type="ECO:0000256" key="7">
    <source>
        <dbReference type="PROSITE-ProRule" id="PRU00649"/>
    </source>
</evidence>
<evidence type="ECO:0000259" key="11">
    <source>
        <dbReference type="PROSITE" id="PS51319"/>
    </source>
</evidence>
<feature type="region of interest" description="Disordered" evidence="9">
    <location>
        <begin position="1"/>
        <end position="22"/>
    </location>
</feature>
<evidence type="ECO:0000256" key="3">
    <source>
        <dbReference type="ARBA" id="ARBA00022771"/>
    </source>
</evidence>
<evidence type="ECO:0000256" key="4">
    <source>
        <dbReference type="ARBA" id="ARBA00022833"/>
    </source>
</evidence>
<dbReference type="PIRSF" id="PIRSF006704">
    <property type="entry name" value="TF_IIS"/>
    <property type="match status" value="1"/>
</dbReference>
<dbReference type="PROSITE" id="PS51319">
    <property type="entry name" value="TFIIS_N"/>
    <property type="match status" value="1"/>
</dbReference>
<evidence type="ECO:0000256" key="9">
    <source>
        <dbReference type="SAM" id="MobiDB-lite"/>
    </source>
</evidence>
<evidence type="ECO:0000256" key="6">
    <source>
        <dbReference type="PROSITE-ProRule" id="PRU00472"/>
    </source>
</evidence>
<evidence type="ECO:0000256" key="2">
    <source>
        <dbReference type="ARBA" id="ARBA00022723"/>
    </source>
</evidence>
<keyword evidence="8" id="KW-0805">Transcription regulation</keyword>
<dbReference type="SUPFAM" id="SSF46942">
    <property type="entry name" value="Elongation factor TFIIS domain 2"/>
    <property type="match status" value="1"/>
</dbReference>
<dbReference type="PANTHER" id="PTHR11477:SF0">
    <property type="entry name" value="IP08861P-RELATED"/>
    <property type="match status" value="1"/>
</dbReference>
<evidence type="ECO:0000256" key="5">
    <source>
        <dbReference type="ARBA" id="ARBA00023242"/>
    </source>
</evidence>
<dbReference type="InterPro" id="IPR035100">
    <property type="entry name" value="TF_IIS-typ"/>
</dbReference>
<dbReference type="InterPro" id="IPR001222">
    <property type="entry name" value="Znf_TFIIS"/>
</dbReference>